<reference evidence="12 15" key="3">
    <citation type="submission" date="2020-05" db="EMBL/GenBank/DDBJ databases">
        <authorList>
            <person name="Petersen J."/>
            <person name="Sayavedra L."/>
        </authorList>
    </citation>
    <scope>NUCLEOTIDE SEQUENCE [LARGE SCALE GENOMIC DNA]</scope>
    <source>
        <strain evidence="12">B thermophilus SOXS</strain>
    </source>
</reference>
<evidence type="ECO:0000256" key="6">
    <source>
        <dbReference type="ARBA" id="ARBA00023004"/>
    </source>
</evidence>
<dbReference type="SUPFAM" id="SSF46626">
    <property type="entry name" value="Cytochrome c"/>
    <property type="match status" value="1"/>
</dbReference>
<feature type="binding site" description="covalent" evidence="8">
    <location>
        <position position="57"/>
    </location>
    <ligand>
        <name>heme c</name>
        <dbReference type="ChEBI" id="CHEBI:61717"/>
    </ligand>
</feature>
<proteinExistence type="predicted"/>
<evidence type="ECO:0000313" key="13">
    <source>
        <dbReference type="EMBL" id="OIR24385.1"/>
    </source>
</evidence>
<keyword evidence="6 8" id="KW-0408">Iron</keyword>
<gene>
    <name evidence="13" type="ORF">BGC33_10280</name>
    <name evidence="12" type="ORF">THERMOS_231</name>
</gene>
<dbReference type="InterPro" id="IPR002326">
    <property type="entry name" value="Cyt_c1"/>
</dbReference>
<keyword evidence="5 9" id="KW-1133">Transmembrane helix</keyword>
<evidence type="ECO:0000313" key="14">
    <source>
        <dbReference type="Proteomes" id="UP000182798"/>
    </source>
</evidence>
<keyword evidence="7 9" id="KW-0472">Membrane</keyword>
<evidence type="ECO:0000256" key="9">
    <source>
        <dbReference type="SAM" id="Phobius"/>
    </source>
</evidence>
<evidence type="ECO:0000256" key="8">
    <source>
        <dbReference type="PIRSR" id="PIRSR602326-1"/>
    </source>
</evidence>
<dbReference type="PANTHER" id="PTHR10266">
    <property type="entry name" value="CYTOCHROME C1"/>
    <property type="match status" value="1"/>
</dbReference>
<dbReference type="Proteomes" id="UP000182798">
    <property type="component" value="Unassembled WGS sequence"/>
</dbReference>
<feature type="binding site" description="covalent" evidence="8">
    <location>
        <position position="56"/>
    </location>
    <ligand>
        <name>heme c</name>
        <dbReference type="ChEBI" id="CHEBI:61717"/>
    </ligand>
</feature>
<keyword evidence="3 9" id="KW-0812">Transmembrane</keyword>
<keyword evidence="10" id="KW-0732">Signal</keyword>
<dbReference type="GO" id="GO:0020037">
    <property type="term" value="F:heme binding"/>
    <property type="evidence" value="ECO:0007669"/>
    <property type="project" value="InterPro"/>
</dbReference>
<dbReference type="EMBL" id="MIQH01000696">
    <property type="protein sequence ID" value="OIR24385.1"/>
    <property type="molecule type" value="Genomic_DNA"/>
</dbReference>
<keyword evidence="2 8" id="KW-0349">Heme</keyword>
<feature type="transmembrane region" description="Helical" evidence="9">
    <location>
        <begin position="254"/>
        <end position="272"/>
    </location>
</feature>
<feature type="binding site" description="covalent" evidence="8">
    <location>
        <position position="213"/>
    </location>
    <ligand>
        <name>heme c</name>
        <dbReference type="ChEBI" id="CHEBI:61717"/>
    </ligand>
</feature>
<accession>A0A1J5U7N8</accession>
<comment type="cofactor">
    <cofactor evidence="8">
        <name>heme c</name>
        <dbReference type="ChEBI" id="CHEBI:61717"/>
    </cofactor>
    <text evidence="8">Binds 1 heme c group covalently per subunit.</text>
</comment>
<feature type="chain" id="PRO_5044561960" evidence="10">
    <location>
        <begin position="24"/>
        <end position="289"/>
    </location>
</feature>
<evidence type="ECO:0000256" key="10">
    <source>
        <dbReference type="SAM" id="SignalP"/>
    </source>
</evidence>
<dbReference type="GO" id="GO:0046872">
    <property type="term" value="F:metal ion binding"/>
    <property type="evidence" value="ECO:0007669"/>
    <property type="project" value="UniProtKB-KW"/>
</dbReference>
<evidence type="ECO:0000256" key="5">
    <source>
        <dbReference type="ARBA" id="ARBA00022989"/>
    </source>
</evidence>
<keyword evidence="4 8" id="KW-0479">Metal-binding</keyword>
<organism evidence="13 14">
    <name type="scientific">Bathymodiolus thermophilus thioautotrophic gill symbiont</name>
    <dbReference type="NCBI Taxonomy" id="2360"/>
    <lineage>
        <taxon>Bacteria</taxon>
        <taxon>Pseudomonadati</taxon>
        <taxon>Pseudomonadota</taxon>
        <taxon>Gammaproteobacteria</taxon>
        <taxon>sulfur-oxidizing symbionts</taxon>
    </lineage>
</organism>
<dbReference type="EMBL" id="CAESAQ020000017">
    <property type="protein sequence ID" value="CAB5495108.1"/>
    <property type="molecule type" value="Genomic_DNA"/>
</dbReference>
<dbReference type="GO" id="GO:0009055">
    <property type="term" value="F:electron transfer activity"/>
    <property type="evidence" value="ECO:0007669"/>
    <property type="project" value="InterPro"/>
</dbReference>
<evidence type="ECO:0000259" key="11">
    <source>
        <dbReference type="PROSITE" id="PS51007"/>
    </source>
</evidence>
<dbReference type="AlphaFoldDB" id="A0A1J5U7N8"/>
<evidence type="ECO:0000313" key="15">
    <source>
        <dbReference type="Proteomes" id="UP000643672"/>
    </source>
</evidence>
<dbReference type="OrthoDB" id="9798864at2"/>
<evidence type="ECO:0000256" key="3">
    <source>
        <dbReference type="ARBA" id="ARBA00022692"/>
    </source>
</evidence>
<evidence type="ECO:0000256" key="2">
    <source>
        <dbReference type="ARBA" id="ARBA00022617"/>
    </source>
</evidence>
<comment type="subcellular location">
    <subcellularLocation>
        <location evidence="1">Membrane</location>
    </subcellularLocation>
</comment>
<evidence type="ECO:0000256" key="1">
    <source>
        <dbReference type="ARBA" id="ARBA00004370"/>
    </source>
</evidence>
<feature type="signal peptide" evidence="10">
    <location>
        <begin position="1"/>
        <end position="23"/>
    </location>
</feature>
<name>A0A1J5U7N8_9GAMM</name>
<dbReference type="Proteomes" id="UP000643672">
    <property type="component" value="Unassembled WGS sequence"/>
</dbReference>
<comment type="caution">
    <text evidence="13">The sequence shown here is derived from an EMBL/GenBank/DDBJ whole genome shotgun (WGS) entry which is preliminary data.</text>
</comment>
<evidence type="ECO:0000256" key="7">
    <source>
        <dbReference type="ARBA" id="ARBA00023136"/>
    </source>
</evidence>
<dbReference type="Pfam" id="PF02167">
    <property type="entry name" value="Cytochrom_C1"/>
    <property type="match status" value="2"/>
</dbReference>
<protein>
    <submittedName>
        <fullName evidence="12 13">Ubiquinol-cytochrome C reductase</fullName>
    </submittedName>
</protein>
<feature type="domain" description="Cytochrome c" evidence="11">
    <location>
        <begin position="40"/>
        <end position="138"/>
    </location>
</feature>
<dbReference type="RefSeq" id="WP_071564706.1">
    <property type="nucleotide sequence ID" value="NZ_CAESAQ020000017.1"/>
</dbReference>
<sequence>MKKLLTTTASVLVGLTISFNLLANSEIHLDHADTDISDQKSLQNGAKLFMNYCSGCHSISFMRYNRIGKDLFLSDTVKAYEQAKANLLDKKPLSVADLQALANAVDNPVKDAKQAKALLGKLSASQIEENLSKATDKIVEKDLIFNTEKVGSPVVAAISKKGAKIWFGATPPDLSLIARSRGTDWIYTYLRSFHEDDTRPFGVNNKVLANVSMPDVLWYLKQSKSTPEFNQDVRDITNFLDYVGEPAKLIRIDLGYKVLGFLFILFILSYLLKKEYWRDVKYGKWKAKD</sequence>
<evidence type="ECO:0000313" key="12">
    <source>
        <dbReference type="EMBL" id="CAB5495108.1"/>
    </source>
</evidence>
<evidence type="ECO:0000256" key="4">
    <source>
        <dbReference type="ARBA" id="ARBA00022723"/>
    </source>
</evidence>
<dbReference type="PROSITE" id="PS51007">
    <property type="entry name" value="CYTC"/>
    <property type="match status" value="1"/>
</dbReference>
<reference evidence="14" key="1">
    <citation type="submission" date="2016-09" db="EMBL/GenBank/DDBJ databases">
        <title>Genome Sequence of Bathymodiolus thermophilus sulfur-oxidizing gill endosymbiont.</title>
        <authorList>
            <person name="Ponnudurai R."/>
            <person name="Kleiner M."/>
            <person name="Sayavedra L."/>
            <person name="Thuermer A."/>
            <person name="Felbeck H."/>
            <person name="Schlueter R."/>
            <person name="Schweder T."/>
            <person name="Markert S."/>
        </authorList>
    </citation>
    <scope>NUCLEOTIDE SEQUENCE [LARGE SCALE GENOMIC DNA]</scope>
    <source>
        <strain evidence="14">BAT/CrabSpa'14</strain>
    </source>
</reference>
<dbReference type="InterPro" id="IPR009056">
    <property type="entry name" value="Cyt_c-like_dom"/>
</dbReference>
<dbReference type="PANTHER" id="PTHR10266:SF3">
    <property type="entry name" value="CYTOCHROME C1, HEME PROTEIN, MITOCHONDRIAL"/>
    <property type="match status" value="1"/>
</dbReference>
<dbReference type="Gene3D" id="1.10.760.10">
    <property type="entry name" value="Cytochrome c-like domain"/>
    <property type="match status" value="1"/>
</dbReference>
<feature type="binding site" description="covalent" evidence="8">
    <location>
        <position position="53"/>
    </location>
    <ligand>
        <name>heme c</name>
        <dbReference type="ChEBI" id="CHEBI:61717"/>
    </ligand>
</feature>
<keyword evidence="15" id="KW-1185">Reference proteome</keyword>
<dbReference type="InterPro" id="IPR036909">
    <property type="entry name" value="Cyt_c-like_dom_sf"/>
</dbReference>
<reference evidence="13" key="2">
    <citation type="journal article" date="2017" name="Stand. Genomic Sci.">
        <title>Genome sequence of the sulfur-oxidizing Bathymodiolus thermophilus gill endosymbiont.</title>
        <authorList>
            <person name="Ponnudurai R."/>
            <person name="Sayavedra L."/>
            <person name="Kleiner M."/>
            <person name="Heiden S.E."/>
            <person name="Thurmer A."/>
            <person name="Felbeck H."/>
            <person name="Schluter R."/>
            <person name="Sievert S.M."/>
            <person name="Daniel R."/>
            <person name="Schweder T."/>
            <person name="Markert S."/>
        </authorList>
    </citation>
    <scope>NUCLEOTIDE SEQUENCE</scope>
    <source>
        <strain evidence="13">BAT/CrabSpa'14</strain>
    </source>
</reference>
<dbReference type="GO" id="GO:0016020">
    <property type="term" value="C:membrane"/>
    <property type="evidence" value="ECO:0007669"/>
    <property type="project" value="UniProtKB-SubCell"/>
</dbReference>